<dbReference type="EMBL" id="LT559118">
    <property type="protein sequence ID" value="SBO98718.1"/>
    <property type="molecule type" value="Genomic_DNA"/>
</dbReference>
<dbReference type="AlphaFoldDB" id="A0A1M4EJ41"/>
<evidence type="ECO:0000313" key="1">
    <source>
        <dbReference type="EMBL" id="SBO98718.1"/>
    </source>
</evidence>
<organism evidence="1">
    <name type="scientific">Nonomuraea gerenzanensis</name>
    <dbReference type="NCBI Taxonomy" id="93944"/>
    <lineage>
        <taxon>Bacteria</taxon>
        <taxon>Bacillati</taxon>
        <taxon>Actinomycetota</taxon>
        <taxon>Actinomycetes</taxon>
        <taxon>Streptosporangiales</taxon>
        <taxon>Streptosporangiaceae</taxon>
        <taxon>Nonomuraea</taxon>
    </lineage>
</organism>
<gene>
    <name evidence="1" type="ORF">BN4615_P8234</name>
</gene>
<reference evidence="1" key="1">
    <citation type="submission" date="2016-04" db="EMBL/GenBank/DDBJ databases">
        <authorList>
            <person name="Evans L.H."/>
            <person name="Alamgir A."/>
            <person name="Owens N."/>
            <person name="Weber N.D."/>
            <person name="Virtaneva K."/>
            <person name="Barbian K."/>
            <person name="Babar A."/>
            <person name="Rosenke K."/>
        </authorList>
    </citation>
    <scope>NUCLEOTIDE SEQUENCE</scope>
    <source>
        <strain evidence="1">Nono1</strain>
    </source>
</reference>
<accession>A0A1M4EJ41</accession>
<name>A0A1M4EJ41_9ACTN</name>
<proteinExistence type="predicted"/>
<sequence>MRWRAPIPRSRIGDATPGWETQRAVMHVAPADAADAADRLAASV</sequence>
<protein>
    <submittedName>
        <fullName evidence="1">Uncharacterized protein</fullName>
    </submittedName>
</protein>
<dbReference type="RefSeq" id="WP_263657375.1">
    <property type="nucleotide sequence ID" value="NZ_CP084058.1"/>
</dbReference>